<keyword evidence="11 12" id="KW-0961">Cell wall biogenesis/degradation</keyword>
<dbReference type="CDD" id="cd06852">
    <property type="entry name" value="GT_MraY"/>
    <property type="match status" value="1"/>
</dbReference>
<dbReference type="GO" id="GO:0046872">
    <property type="term" value="F:metal ion binding"/>
    <property type="evidence" value="ECO:0007669"/>
    <property type="project" value="UniProtKB-KW"/>
</dbReference>
<feature type="transmembrane region" description="Helical" evidence="12">
    <location>
        <begin position="370"/>
        <end position="389"/>
    </location>
</feature>
<dbReference type="Pfam" id="PF10555">
    <property type="entry name" value="MraY_sig1"/>
    <property type="match status" value="1"/>
</dbReference>
<dbReference type="PANTHER" id="PTHR22926">
    <property type="entry name" value="PHOSPHO-N-ACETYLMURAMOYL-PENTAPEPTIDE-TRANSFERASE"/>
    <property type="match status" value="1"/>
</dbReference>
<comment type="function">
    <text evidence="12">Catalyzes the initial step of the lipid cycle reactions in the biosynthesis of the cell wall peptidoglycan: transfers peptidoglycan precursor phospho-MurNAc-pentapeptide from UDP-MurNAc-pentapeptide onto the lipid carrier undecaprenyl phosphate, yielding undecaprenyl-pyrophosphoryl-MurNAc-pentapeptide, known as lipid I.</text>
</comment>
<dbReference type="PROSITE" id="PS01348">
    <property type="entry name" value="MRAY_2"/>
    <property type="match status" value="1"/>
</dbReference>
<dbReference type="EMBL" id="JACCKX010000001">
    <property type="protein sequence ID" value="NZA02408.1"/>
    <property type="molecule type" value="Genomic_DNA"/>
</dbReference>
<dbReference type="NCBIfam" id="TIGR00445">
    <property type="entry name" value="mraY"/>
    <property type="match status" value="1"/>
</dbReference>
<comment type="cofactor">
    <cofactor evidence="12 14">
        <name>Mg(2+)</name>
        <dbReference type="ChEBI" id="CHEBI:18420"/>
    </cofactor>
</comment>
<keyword evidence="9 12" id="KW-0472">Membrane</keyword>
<dbReference type="RefSeq" id="WP_180550744.1">
    <property type="nucleotide sequence ID" value="NZ_JACCKX010000001.1"/>
</dbReference>
<keyword evidence="5 12" id="KW-0812">Transmembrane</keyword>
<feature type="transmembrane region" description="Helical" evidence="12">
    <location>
        <begin position="137"/>
        <end position="158"/>
    </location>
</feature>
<feature type="transmembrane region" description="Helical" evidence="12">
    <location>
        <begin position="225"/>
        <end position="244"/>
    </location>
</feature>
<keyword evidence="8 12" id="KW-1133">Transmembrane helix</keyword>
<evidence type="ECO:0000256" key="14">
    <source>
        <dbReference type="PIRSR" id="PIRSR600715-1"/>
    </source>
</evidence>
<protein>
    <recommendedName>
        <fullName evidence="12 13">Phospho-N-acetylmuramoyl-pentapeptide-transferase</fullName>
        <ecNumber evidence="12 13">2.7.8.13</ecNumber>
    </recommendedName>
    <alternativeName>
        <fullName evidence="12">UDP-MurNAc-pentapeptide phosphotransferase</fullName>
    </alternativeName>
</protein>
<keyword evidence="12 14" id="KW-0460">Magnesium</keyword>
<evidence type="ECO:0000256" key="2">
    <source>
        <dbReference type="ARBA" id="ARBA00005583"/>
    </source>
</evidence>
<keyword evidence="7 12" id="KW-0573">Peptidoglycan synthesis</keyword>
<evidence type="ECO:0000313" key="15">
    <source>
        <dbReference type="EMBL" id="NZA02408.1"/>
    </source>
</evidence>
<comment type="similarity">
    <text evidence="2 12">Belongs to the glycosyltransferase 4 family. MraY subfamily.</text>
</comment>
<feature type="transmembrane region" description="Helical" evidence="12">
    <location>
        <begin position="164"/>
        <end position="186"/>
    </location>
</feature>
<dbReference type="Pfam" id="PF00953">
    <property type="entry name" value="Glycos_transf_4"/>
    <property type="match status" value="1"/>
</dbReference>
<evidence type="ECO:0000256" key="4">
    <source>
        <dbReference type="ARBA" id="ARBA00022679"/>
    </source>
</evidence>
<proteinExistence type="inferred from homology"/>
<evidence type="ECO:0000256" key="7">
    <source>
        <dbReference type="ARBA" id="ARBA00022984"/>
    </source>
</evidence>
<dbReference type="GO" id="GO:0008963">
    <property type="term" value="F:phospho-N-acetylmuramoyl-pentapeptide-transferase activity"/>
    <property type="evidence" value="ECO:0007669"/>
    <property type="project" value="UniProtKB-UniRule"/>
</dbReference>
<dbReference type="InterPro" id="IPR000715">
    <property type="entry name" value="Glycosyl_transferase_4"/>
</dbReference>
<dbReference type="GO" id="GO:0005886">
    <property type="term" value="C:plasma membrane"/>
    <property type="evidence" value="ECO:0007669"/>
    <property type="project" value="UniProtKB-SubCell"/>
</dbReference>
<keyword evidence="4 12" id="KW-0808">Transferase</keyword>
<organism evidence="15 16">
    <name type="scientific">Ottowia beijingensis</name>
    <dbReference type="NCBI Taxonomy" id="1207057"/>
    <lineage>
        <taxon>Bacteria</taxon>
        <taxon>Pseudomonadati</taxon>
        <taxon>Pseudomonadota</taxon>
        <taxon>Betaproteobacteria</taxon>
        <taxon>Burkholderiales</taxon>
        <taxon>Comamonadaceae</taxon>
        <taxon>Ottowia</taxon>
    </lineage>
</organism>
<sequence>MLLSLAAWLQTLSPELGFFRVFQYLTFRAVMAAMTALVIGLFAGPWVIRKLTELKIGQPVRGYAMETHLSKSGTPTMGGVLVLFAIALSTLLWFDWSNRFVWIVMVVTFGFGAIGWVDDWRKVVNKDPEGMRSREKYFWQSVIGLVAALYLVFAISGASNAQVWALFVNWVSSGFTIDLPSAAGLLVPFFKEITYPLGVVGFVILSYLVIVGASNAVNLTDGLDGLAIMPVIMVGSALGIFAYVTGSSVYSKYLLFPHIPGTGELLIFCAAMAGAGLAFLWFNAHPAQVFMGDVGALALGGALGTIAVIVRQEIVLAIMGGIFVVEALSVMLQVTWFKYTKRRYGEGRRLLKMAPLHHHFERSGWAETQVVVRFWIITMLLCLIGLASLKLR</sequence>
<evidence type="ECO:0000313" key="16">
    <source>
        <dbReference type="Proteomes" id="UP000589716"/>
    </source>
</evidence>
<evidence type="ECO:0000256" key="9">
    <source>
        <dbReference type="ARBA" id="ARBA00023136"/>
    </source>
</evidence>
<dbReference type="Proteomes" id="UP000589716">
    <property type="component" value="Unassembled WGS sequence"/>
</dbReference>
<evidence type="ECO:0000256" key="10">
    <source>
        <dbReference type="ARBA" id="ARBA00023306"/>
    </source>
</evidence>
<feature type="transmembrane region" description="Helical" evidence="12">
    <location>
        <begin position="193"/>
        <end position="213"/>
    </location>
</feature>
<dbReference type="UniPathway" id="UPA00219"/>
<evidence type="ECO:0000256" key="5">
    <source>
        <dbReference type="ARBA" id="ARBA00022692"/>
    </source>
</evidence>
<dbReference type="GO" id="GO:0071555">
    <property type="term" value="P:cell wall organization"/>
    <property type="evidence" value="ECO:0007669"/>
    <property type="project" value="UniProtKB-KW"/>
</dbReference>
<feature type="transmembrane region" description="Helical" evidence="12">
    <location>
        <begin position="315"/>
        <end position="336"/>
    </location>
</feature>
<feature type="transmembrane region" description="Helical" evidence="12">
    <location>
        <begin position="75"/>
        <end position="94"/>
    </location>
</feature>
<dbReference type="GO" id="GO:0009252">
    <property type="term" value="P:peptidoglycan biosynthetic process"/>
    <property type="evidence" value="ECO:0007669"/>
    <property type="project" value="UniProtKB-UniRule"/>
</dbReference>
<dbReference type="EC" id="2.7.8.13" evidence="12 13"/>
<evidence type="ECO:0000256" key="3">
    <source>
        <dbReference type="ARBA" id="ARBA00022618"/>
    </source>
</evidence>
<comment type="caution">
    <text evidence="15">The sequence shown here is derived from an EMBL/GenBank/DDBJ whole genome shotgun (WGS) entry which is preliminary data.</text>
</comment>
<evidence type="ECO:0000256" key="13">
    <source>
        <dbReference type="NCBIfam" id="TIGR00445"/>
    </source>
</evidence>
<reference evidence="15 16" key="1">
    <citation type="submission" date="2020-07" db="EMBL/GenBank/DDBJ databases">
        <authorList>
            <person name="Maaloum M."/>
        </authorList>
    </citation>
    <scope>NUCLEOTIDE SEQUENCE [LARGE SCALE GENOMIC DNA]</scope>
    <source>
        <strain evidence="15 16">GCS-AN-3</strain>
    </source>
</reference>
<keyword evidence="16" id="KW-1185">Reference proteome</keyword>
<evidence type="ECO:0000256" key="1">
    <source>
        <dbReference type="ARBA" id="ARBA00004141"/>
    </source>
</evidence>
<keyword evidence="6 12" id="KW-0133">Cell shape</keyword>
<feature type="transmembrane region" description="Helical" evidence="12">
    <location>
        <begin position="27"/>
        <end position="48"/>
    </location>
</feature>
<dbReference type="GO" id="GO:0008360">
    <property type="term" value="P:regulation of cell shape"/>
    <property type="evidence" value="ECO:0007669"/>
    <property type="project" value="UniProtKB-KW"/>
</dbReference>
<dbReference type="PANTHER" id="PTHR22926:SF5">
    <property type="entry name" value="PHOSPHO-N-ACETYLMURAMOYL-PENTAPEPTIDE-TRANSFERASE HOMOLOG"/>
    <property type="match status" value="1"/>
</dbReference>
<keyword evidence="12 14" id="KW-0479">Metal-binding</keyword>
<keyword evidence="3 12" id="KW-0132">Cell division</keyword>
<dbReference type="HAMAP" id="MF_00038">
    <property type="entry name" value="MraY"/>
    <property type="match status" value="1"/>
</dbReference>
<evidence type="ECO:0000256" key="12">
    <source>
        <dbReference type="HAMAP-Rule" id="MF_00038"/>
    </source>
</evidence>
<feature type="transmembrane region" description="Helical" evidence="12">
    <location>
        <begin position="265"/>
        <end position="284"/>
    </location>
</feature>
<comment type="subcellular location">
    <subcellularLocation>
        <location evidence="12">Cell membrane</location>
        <topology evidence="12">Multi-pass membrane protein</topology>
    </subcellularLocation>
    <subcellularLocation>
        <location evidence="1">Membrane</location>
        <topology evidence="1">Multi-pass membrane protein</topology>
    </subcellularLocation>
</comment>
<feature type="binding site" evidence="14">
    <location>
        <position position="293"/>
    </location>
    <ligand>
        <name>Mg(2+)</name>
        <dbReference type="ChEBI" id="CHEBI:18420"/>
    </ligand>
</feature>
<gene>
    <name evidence="12" type="primary">mraY</name>
    <name evidence="15" type="ORF">H0I39_12715</name>
</gene>
<dbReference type="InterPro" id="IPR018480">
    <property type="entry name" value="PNAcMuramoyl-5peptid_Trfase_CS"/>
</dbReference>
<feature type="transmembrane region" description="Helical" evidence="12">
    <location>
        <begin position="100"/>
        <end position="117"/>
    </location>
</feature>
<keyword evidence="10 12" id="KW-0131">Cell cycle</keyword>
<feature type="binding site" evidence="14">
    <location>
        <position position="218"/>
    </location>
    <ligand>
        <name>Mg(2+)</name>
        <dbReference type="ChEBI" id="CHEBI:18420"/>
    </ligand>
</feature>
<dbReference type="InterPro" id="IPR003524">
    <property type="entry name" value="PNAcMuramoyl-5peptid_Trfase"/>
</dbReference>
<evidence type="ECO:0000256" key="8">
    <source>
        <dbReference type="ARBA" id="ARBA00022989"/>
    </source>
</evidence>
<dbReference type="AlphaFoldDB" id="A0A853IYA2"/>
<keyword evidence="12" id="KW-1003">Cell membrane</keyword>
<accession>A0A853IYA2</accession>
<name>A0A853IYA2_9BURK</name>
<evidence type="ECO:0000256" key="11">
    <source>
        <dbReference type="ARBA" id="ARBA00023316"/>
    </source>
</evidence>
<dbReference type="PROSITE" id="PS01347">
    <property type="entry name" value="MRAY_1"/>
    <property type="match status" value="1"/>
</dbReference>
<feature type="transmembrane region" description="Helical" evidence="12">
    <location>
        <begin position="290"/>
        <end position="310"/>
    </location>
</feature>
<dbReference type="GO" id="GO:0051301">
    <property type="term" value="P:cell division"/>
    <property type="evidence" value="ECO:0007669"/>
    <property type="project" value="UniProtKB-KW"/>
</dbReference>
<comment type="pathway">
    <text evidence="12">Cell wall biogenesis; peptidoglycan biosynthesis.</text>
</comment>
<evidence type="ECO:0000256" key="6">
    <source>
        <dbReference type="ARBA" id="ARBA00022960"/>
    </source>
</evidence>
<comment type="catalytic activity">
    <reaction evidence="12">
        <text>UDP-N-acetyl-alpha-D-muramoyl-L-alanyl-gamma-D-glutamyl-meso-2,6-diaminopimeloyl-D-alanyl-D-alanine + di-trans,octa-cis-undecaprenyl phosphate = di-trans,octa-cis-undecaprenyl diphospho-N-acetyl-alpha-D-muramoyl-L-alanyl-D-glutamyl-meso-2,6-diaminopimeloyl-D-alanyl-D-alanine + UMP</text>
        <dbReference type="Rhea" id="RHEA:28386"/>
        <dbReference type="ChEBI" id="CHEBI:57865"/>
        <dbReference type="ChEBI" id="CHEBI:60392"/>
        <dbReference type="ChEBI" id="CHEBI:61386"/>
        <dbReference type="ChEBI" id="CHEBI:61387"/>
        <dbReference type="EC" id="2.7.8.13"/>
    </reaction>
</comment>